<reference evidence="2 3" key="1">
    <citation type="journal article" date="2019" name="Commun. Biol.">
        <title>The bagworm genome reveals a unique fibroin gene that provides high tensile strength.</title>
        <authorList>
            <person name="Kono N."/>
            <person name="Nakamura H."/>
            <person name="Ohtoshi R."/>
            <person name="Tomita M."/>
            <person name="Numata K."/>
            <person name="Arakawa K."/>
        </authorList>
    </citation>
    <scope>NUCLEOTIDE SEQUENCE [LARGE SCALE GENOMIC DNA]</scope>
</reference>
<evidence type="ECO:0000313" key="3">
    <source>
        <dbReference type="Proteomes" id="UP000299102"/>
    </source>
</evidence>
<comment type="caution">
    <text evidence="2">The sequence shown here is derived from an EMBL/GenBank/DDBJ whole genome shotgun (WGS) entry which is preliminary data.</text>
</comment>
<accession>A0A4C1X0B0</accession>
<feature type="region of interest" description="Disordered" evidence="1">
    <location>
        <begin position="179"/>
        <end position="214"/>
    </location>
</feature>
<feature type="compositionally biased region" description="Basic and acidic residues" evidence="1">
    <location>
        <begin position="117"/>
        <end position="136"/>
    </location>
</feature>
<dbReference type="EMBL" id="BGZK01000678">
    <property type="protein sequence ID" value="GBP55767.1"/>
    <property type="molecule type" value="Genomic_DNA"/>
</dbReference>
<feature type="region of interest" description="Disordered" evidence="1">
    <location>
        <begin position="117"/>
        <end position="151"/>
    </location>
</feature>
<gene>
    <name evidence="2" type="ORF">EVAR_50181_1</name>
</gene>
<name>A0A4C1X0B0_EUMVA</name>
<protein>
    <submittedName>
        <fullName evidence="2">Uncharacterized protein</fullName>
    </submittedName>
</protein>
<proteinExistence type="predicted"/>
<keyword evidence="3" id="KW-1185">Reference proteome</keyword>
<dbReference type="Proteomes" id="UP000299102">
    <property type="component" value="Unassembled WGS sequence"/>
</dbReference>
<evidence type="ECO:0000313" key="2">
    <source>
        <dbReference type="EMBL" id="GBP55767.1"/>
    </source>
</evidence>
<sequence>MPATYAHSGGRGFKMIKDPFGALRVRDPRKDIHKFAVRVSGCAGVTRVNPPAQTGRRRRAGRVCLFEAVFVYKHTHARYGQLVKKESKGSPDVMRDRPKQTIFICSRTTKGRTMRQDFRMYPPHPRDANVHGRLADGDAGDGNRGPATAETASTARFGRVRTLQDGVDGRTKFIQRLMRSRTAATAHRRRSHPSAGSKGGPAAASKTPTASRGPAFVAHYRDTRYFERIMDARGDIFCRTARVAASVATGECY</sequence>
<evidence type="ECO:0000256" key="1">
    <source>
        <dbReference type="SAM" id="MobiDB-lite"/>
    </source>
</evidence>
<organism evidence="2 3">
    <name type="scientific">Eumeta variegata</name>
    <name type="common">Bagworm moth</name>
    <name type="synonym">Eumeta japonica</name>
    <dbReference type="NCBI Taxonomy" id="151549"/>
    <lineage>
        <taxon>Eukaryota</taxon>
        <taxon>Metazoa</taxon>
        <taxon>Ecdysozoa</taxon>
        <taxon>Arthropoda</taxon>
        <taxon>Hexapoda</taxon>
        <taxon>Insecta</taxon>
        <taxon>Pterygota</taxon>
        <taxon>Neoptera</taxon>
        <taxon>Endopterygota</taxon>
        <taxon>Lepidoptera</taxon>
        <taxon>Glossata</taxon>
        <taxon>Ditrysia</taxon>
        <taxon>Tineoidea</taxon>
        <taxon>Psychidae</taxon>
        <taxon>Oiketicinae</taxon>
        <taxon>Eumeta</taxon>
    </lineage>
</organism>
<dbReference type="AlphaFoldDB" id="A0A4C1X0B0"/>
<feature type="compositionally biased region" description="Low complexity" evidence="1">
    <location>
        <begin position="193"/>
        <end position="206"/>
    </location>
</feature>